<dbReference type="AlphaFoldDB" id="A0A016TG58"/>
<comment type="caution">
    <text evidence="2">The sequence shown here is derived from an EMBL/GenBank/DDBJ whole genome shotgun (WGS) entry which is preliminary data.</text>
</comment>
<name>A0A016TG58_9BILA</name>
<keyword evidence="1" id="KW-1133">Transmembrane helix</keyword>
<gene>
    <name evidence="2" type="primary">Acey_s0106.g3753</name>
    <name evidence="2" type="ORF">Y032_0106g3753</name>
</gene>
<dbReference type="OrthoDB" id="5948173at2759"/>
<organism evidence="2 3">
    <name type="scientific">Ancylostoma ceylanicum</name>
    <dbReference type="NCBI Taxonomy" id="53326"/>
    <lineage>
        <taxon>Eukaryota</taxon>
        <taxon>Metazoa</taxon>
        <taxon>Ecdysozoa</taxon>
        <taxon>Nematoda</taxon>
        <taxon>Chromadorea</taxon>
        <taxon>Rhabditida</taxon>
        <taxon>Rhabditina</taxon>
        <taxon>Rhabditomorpha</taxon>
        <taxon>Strongyloidea</taxon>
        <taxon>Ancylostomatidae</taxon>
        <taxon>Ancylostomatinae</taxon>
        <taxon>Ancylostoma</taxon>
    </lineage>
</organism>
<evidence type="ECO:0000256" key="1">
    <source>
        <dbReference type="SAM" id="Phobius"/>
    </source>
</evidence>
<dbReference type="InterPro" id="IPR005049">
    <property type="entry name" value="STL-like"/>
</dbReference>
<dbReference type="Pfam" id="PF03385">
    <property type="entry name" value="STELLO"/>
    <property type="match status" value="1"/>
</dbReference>
<keyword evidence="1" id="KW-0472">Membrane</keyword>
<proteinExistence type="predicted"/>
<reference evidence="3" key="1">
    <citation type="journal article" date="2015" name="Nat. Genet.">
        <title>The genome and transcriptome of the zoonotic hookworm Ancylostoma ceylanicum identify infection-specific gene families.</title>
        <authorList>
            <person name="Schwarz E.M."/>
            <person name="Hu Y."/>
            <person name="Antoshechkin I."/>
            <person name="Miller M.M."/>
            <person name="Sternberg P.W."/>
            <person name="Aroian R.V."/>
        </authorList>
    </citation>
    <scope>NUCLEOTIDE SEQUENCE</scope>
    <source>
        <strain evidence="3">HY135</strain>
    </source>
</reference>
<sequence>MFLEQCSKGDMRKSVKAGFALLLCFTTVFICVVNYDIGLNRKSAMPQMMRKTNLSLNTKWIVVTSTNHPTEDIKRLANISGWELVVVGDTKTPKTWSWKGVHFLGVEDQQRLGYRIVRNLPYRSYTRKNIGYLYAIERGAQWIYDTDDDNKPYDLGLEQFDYTETISGLRFGCNQANKNISTRLFNPYRFFGNEHMWPRGFPLSYLQSHTNGPDRYCLCHEMRAAAVQQGLVHKDPDVDAIYSSVVFYKQAKIVATKTVFFVEFVNVDNCVRLHYSAEPRNSVKSVRAKLPWVLPLSMDLQRHRLLHADKQAGLNEAFNKMAPSVVLEKGRLRRKKQTFKKLGSSQLDRICCIVCFRSDDSCVSVQIMVTDIWRSYFAQKLLHMIGENIAFYPVNAIQIRNAHNYLSDFESERDVYLKTEKIVEFLDQWDCSHEDISECAVLLAEEFSKRDFWGVADAKLVRDWIFDLRSIGYQFPPRTNETDYFIMEQVRGANCRRADVEFDTEKEDTMIEKSAEKLRMFGELTDWCAKANFSDFLRKLPSPPQLATSHAKNQVLVNLQKSVLVITGNYPWNRTIGLLQRMYQPYFGLTIFCGSWFPEKYDDSNENFPRMLHPFNYIHLTEAEMNKGYAAYYCMSKVKDLRLGNVLGYYVMADDSTFNFWHGINPFLVMHPSGDLHRNSGVWWKEPVGMRAALLANKLFTEVYKYDALVQAIWHQFGRGLREKNPKVTNASKNLTTADGWSVSDMYYIPANGLDYHAGLMEVFFEAGLFHEIAIAKYLHSVPYLRADQQSYSLERTPVLLNWRIRRNLNMEEMEDYF</sequence>
<dbReference type="STRING" id="53326.A0A016TG58"/>
<feature type="transmembrane region" description="Helical" evidence="1">
    <location>
        <begin position="17"/>
        <end position="35"/>
    </location>
</feature>
<evidence type="ECO:0000313" key="2">
    <source>
        <dbReference type="EMBL" id="EYC01553.1"/>
    </source>
</evidence>
<keyword evidence="3" id="KW-1185">Reference proteome</keyword>
<evidence type="ECO:0000313" key="3">
    <source>
        <dbReference type="Proteomes" id="UP000024635"/>
    </source>
</evidence>
<accession>A0A016TG58</accession>
<dbReference type="EMBL" id="JARK01001442">
    <property type="protein sequence ID" value="EYC01553.1"/>
    <property type="molecule type" value="Genomic_DNA"/>
</dbReference>
<keyword evidence="1" id="KW-0812">Transmembrane</keyword>
<dbReference type="PANTHER" id="PTHR31362:SF0">
    <property type="entry name" value="EXOSTOSIN DOMAIN-CONTAINING PROTEIN-RELATED"/>
    <property type="match status" value="1"/>
</dbReference>
<protein>
    <submittedName>
        <fullName evidence="2">Uncharacterized protein</fullName>
    </submittedName>
</protein>
<dbReference type="PANTHER" id="PTHR31362">
    <property type="entry name" value="GLYCOSYLTRANSFERASE STELLO1-RELATED"/>
    <property type="match status" value="1"/>
</dbReference>
<dbReference type="Proteomes" id="UP000024635">
    <property type="component" value="Unassembled WGS sequence"/>
</dbReference>